<evidence type="ECO:0000313" key="1">
    <source>
        <dbReference type="EMBL" id="PGZ04997.1"/>
    </source>
</evidence>
<comment type="caution">
    <text evidence="1">The sequence shown here is derived from an EMBL/GenBank/DDBJ whole genome shotgun (WGS) entry which is preliminary data.</text>
</comment>
<sequence length="94" mass="10841">MRTKMSRREQLAYMVAIIDIGGKGLVDKAVNFAKEHGIKANIHVGKDREFFKDKDRIAEWIMGQFVHGYENNSYLAYNSGINLSMSFLDKEYGY</sequence>
<gene>
    <name evidence="1" type="ORF">COE48_05280</name>
</gene>
<dbReference type="Proteomes" id="UP000223445">
    <property type="component" value="Unassembled WGS sequence"/>
</dbReference>
<dbReference type="RefSeq" id="WP_097879852.1">
    <property type="nucleotide sequence ID" value="NZ_JBALLD010000003.1"/>
</dbReference>
<reference evidence="1 2" key="1">
    <citation type="submission" date="2017-09" db="EMBL/GenBank/DDBJ databases">
        <title>Large-scale bioinformatics analysis of Bacillus genomes uncovers conserved roles of natural products in bacterial physiology.</title>
        <authorList>
            <consortium name="Agbiome Team Llc"/>
            <person name="Bleich R.M."/>
            <person name="Grubbs K.J."/>
            <person name="Santa Maria K.C."/>
            <person name="Allen S.E."/>
            <person name="Farag S."/>
            <person name="Shank E.A."/>
            <person name="Bowers A."/>
        </authorList>
    </citation>
    <scope>NUCLEOTIDE SEQUENCE [LARGE SCALE GENOMIC DNA]</scope>
    <source>
        <strain evidence="1 2">AFS030179</strain>
    </source>
</reference>
<dbReference type="EMBL" id="NUPM01000005">
    <property type="protein sequence ID" value="PGZ04997.1"/>
    <property type="molecule type" value="Genomic_DNA"/>
</dbReference>
<organism evidence="1 2">
    <name type="scientific">Bacillus thuringiensis</name>
    <dbReference type="NCBI Taxonomy" id="1428"/>
    <lineage>
        <taxon>Bacteria</taxon>
        <taxon>Bacillati</taxon>
        <taxon>Bacillota</taxon>
        <taxon>Bacilli</taxon>
        <taxon>Bacillales</taxon>
        <taxon>Bacillaceae</taxon>
        <taxon>Bacillus</taxon>
        <taxon>Bacillus cereus group</taxon>
    </lineage>
</organism>
<evidence type="ECO:0000313" key="2">
    <source>
        <dbReference type="Proteomes" id="UP000223445"/>
    </source>
</evidence>
<name>A0AB36VG67_BACTU</name>
<protein>
    <submittedName>
        <fullName evidence="1">Uncharacterized protein</fullName>
    </submittedName>
</protein>
<accession>A0AB36VG67</accession>
<dbReference type="AlphaFoldDB" id="A0AB36VG67"/>
<proteinExistence type="predicted"/>